<dbReference type="GO" id="GO:0140359">
    <property type="term" value="F:ABC-type transporter activity"/>
    <property type="evidence" value="ECO:0007669"/>
    <property type="project" value="InterPro"/>
</dbReference>
<gene>
    <name evidence="2" type="ORF">SAMN05216362_11350</name>
</gene>
<feature type="transmembrane region" description="Helical" evidence="1">
    <location>
        <begin position="113"/>
        <end position="135"/>
    </location>
</feature>
<feature type="transmembrane region" description="Helical" evidence="1">
    <location>
        <begin position="156"/>
        <end position="184"/>
    </location>
</feature>
<accession>A0A1H9FX95</accession>
<reference evidence="2 3" key="1">
    <citation type="submission" date="2016-10" db="EMBL/GenBank/DDBJ databases">
        <authorList>
            <person name="de Groot N.N."/>
        </authorList>
    </citation>
    <scope>NUCLEOTIDE SEQUENCE [LARGE SCALE GENOMIC DNA]</scope>
    <source>
        <strain evidence="2 3">DSM 21633</strain>
    </source>
</reference>
<keyword evidence="1" id="KW-0472">Membrane</keyword>
<feature type="transmembrane region" description="Helical" evidence="1">
    <location>
        <begin position="212"/>
        <end position="233"/>
    </location>
</feature>
<evidence type="ECO:0000256" key="1">
    <source>
        <dbReference type="SAM" id="Phobius"/>
    </source>
</evidence>
<dbReference type="GO" id="GO:0005886">
    <property type="term" value="C:plasma membrane"/>
    <property type="evidence" value="ECO:0007669"/>
    <property type="project" value="UniProtKB-SubCell"/>
</dbReference>
<keyword evidence="3" id="KW-1185">Reference proteome</keyword>
<dbReference type="RefSeq" id="WP_091773476.1">
    <property type="nucleotide sequence ID" value="NZ_FOES01000013.1"/>
</dbReference>
<dbReference type="STRING" id="571933.SAMN05216362_11350"/>
<name>A0A1H9FX95_9BACI</name>
<organism evidence="2 3">
    <name type="scientific">Piscibacillus halophilus</name>
    <dbReference type="NCBI Taxonomy" id="571933"/>
    <lineage>
        <taxon>Bacteria</taxon>
        <taxon>Bacillati</taxon>
        <taxon>Bacillota</taxon>
        <taxon>Bacilli</taxon>
        <taxon>Bacillales</taxon>
        <taxon>Bacillaceae</taxon>
        <taxon>Piscibacillus</taxon>
    </lineage>
</organism>
<proteinExistence type="predicted"/>
<evidence type="ECO:0000313" key="3">
    <source>
        <dbReference type="Proteomes" id="UP000199427"/>
    </source>
</evidence>
<keyword evidence="1" id="KW-1133">Transmembrane helix</keyword>
<protein>
    <submittedName>
        <fullName evidence="2">ABC-2 type transport system permease protein</fullName>
    </submittedName>
</protein>
<dbReference type="EMBL" id="FOES01000013">
    <property type="protein sequence ID" value="SEQ42512.1"/>
    <property type="molecule type" value="Genomic_DNA"/>
</dbReference>
<feature type="transmembrane region" description="Helical" evidence="1">
    <location>
        <begin position="238"/>
        <end position="257"/>
    </location>
</feature>
<dbReference type="OrthoDB" id="8613028at2"/>
<dbReference type="PANTHER" id="PTHR37305:SF1">
    <property type="entry name" value="MEMBRANE PROTEIN"/>
    <property type="match status" value="1"/>
</dbReference>
<sequence>MSKFFKLLYNELFKTYIRKSTWVMYIVLLAIIIGGAVITSIFEDEIVTSYSDDNWQEELTQENEKLIQESEEEGGYIAEMNSSTISKNNFHLDNDIKPLGYGAWQYTYENASLLSLVSLFTIIIGAGIVSSEFKWGTIKLLLIRPISRTMILLTKFVAVLVFALITLIFTLLSSLLVGAIFFGFEGFDPYFVTSTINGYEHLSLVGETFSSYGYNIVNLIMMTTFAFMVSTIFRNNSLAIGLAIFLMLSGNMIVAAFQKYDFAKYILFANTDLKQYETGDVWIEGMTLGFSVTVLIVYFVLFMALSWVFFNKRDVAGH</sequence>
<keyword evidence="1" id="KW-0812">Transmembrane</keyword>
<evidence type="ECO:0000313" key="2">
    <source>
        <dbReference type="EMBL" id="SEQ42512.1"/>
    </source>
</evidence>
<dbReference type="PANTHER" id="PTHR37305">
    <property type="entry name" value="INTEGRAL MEMBRANE PROTEIN-RELATED"/>
    <property type="match status" value="1"/>
</dbReference>
<feature type="transmembrane region" description="Helical" evidence="1">
    <location>
        <begin position="288"/>
        <end position="310"/>
    </location>
</feature>
<dbReference type="Proteomes" id="UP000199427">
    <property type="component" value="Unassembled WGS sequence"/>
</dbReference>
<dbReference type="AlphaFoldDB" id="A0A1H9FX95"/>
<feature type="transmembrane region" description="Helical" evidence="1">
    <location>
        <begin position="21"/>
        <end position="42"/>
    </location>
</feature>
<dbReference type="Pfam" id="PF12679">
    <property type="entry name" value="ABC2_membrane_2"/>
    <property type="match status" value="1"/>
</dbReference>